<comment type="caution">
    <text evidence="3">The sequence shown here is derived from an EMBL/GenBank/DDBJ whole genome shotgun (WGS) entry which is preliminary data.</text>
</comment>
<keyword evidence="2" id="KW-1133">Transmembrane helix</keyword>
<keyword evidence="2" id="KW-0472">Membrane</keyword>
<dbReference type="RefSeq" id="WP_169394109.1">
    <property type="nucleotide sequence ID" value="NZ_BAAAJH010000015.1"/>
</dbReference>
<evidence type="ECO:0008006" key="5">
    <source>
        <dbReference type="Google" id="ProtNLM"/>
    </source>
</evidence>
<feature type="transmembrane region" description="Helical" evidence="2">
    <location>
        <begin position="134"/>
        <end position="153"/>
    </location>
</feature>
<gene>
    <name evidence="3" type="ORF">HF577_02805</name>
</gene>
<feature type="transmembrane region" description="Helical" evidence="2">
    <location>
        <begin position="55"/>
        <end position="73"/>
    </location>
</feature>
<feature type="transmembrane region" description="Helical" evidence="2">
    <location>
        <begin position="165"/>
        <end position="184"/>
    </location>
</feature>
<keyword evidence="4" id="KW-1185">Reference proteome</keyword>
<feature type="transmembrane region" description="Helical" evidence="2">
    <location>
        <begin position="79"/>
        <end position="103"/>
    </location>
</feature>
<organism evidence="3 4">
    <name type="scientific">Pseudonocardia xinjiangensis</name>
    <dbReference type="NCBI Taxonomy" id="75289"/>
    <lineage>
        <taxon>Bacteria</taxon>
        <taxon>Bacillati</taxon>
        <taxon>Actinomycetota</taxon>
        <taxon>Actinomycetes</taxon>
        <taxon>Pseudonocardiales</taxon>
        <taxon>Pseudonocardiaceae</taxon>
        <taxon>Pseudonocardia</taxon>
    </lineage>
</organism>
<feature type="compositionally biased region" description="Basic and acidic residues" evidence="1">
    <location>
        <begin position="205"/>
        <end position="214"/>
    </location>
</feature>
<feature type="region of interest" description="Disordered" evidence="1">
    <location>
        <begin position="192"/>
        <end position="214"/>
    </location>
</feature>
<accession>A0ABX1RA86</accession>
<keyword evidence="2" id="KW-0812">Transmembrane</keyword>
<dbReference type="Proteomes" id="UP001296706">
    <property type="component" value="Unassembled WGS sequence"/>
</dbReference>
<evidence type="ECO:0000256" key="2">
    <source>
        <dbReference type="SAM" id="Phobius"/>
    </source>
</evidence>
<evidence type="ECO:0000313" key="3">
    <source>
        <dbReference type="EMBL" id="NMH76040.1"/>
    </source>
</evidence>
<reference evidence="3 4" key="1">
    <citation type="submission" date="2020-04" db="EMBL/GenBank/DDBJ databases">
        <authorList>
            <person name="Klaysubun C."/>
            <person name="Duangmal K."/>
            <person name="Lipun K."/>
        </authorList>
    </citation>
    <scope>NUCLEOTIDE SEQUENCE [LARGE SCALE GENOMIC DNA]</scope>
    <source>
        <strain evidence="3 4">JCM 11839</strain>
    </source>
</reference>
<sequence length="214" mass="23106">MSMLKVFAGFVPWIVFSLVATRTGTGAVATAGFLAFLVAAAFILRSVLRGESPKVLEVTGAVAFAGIAVASLVDPRADAFLAAYGRSIATWTLAVVIFAMLPIMPFTEQYARESVPKEFWHTERFRSVNRRISAAWGVAIASTGVGHLVASLLRGAEPGTTVPSRPLDLVFNWVLPIALIWWAVRYTNRLSKRPDDTTRPGPGHPAERPSGRTA</sequence>
<evidence type="ECO:0000313" key="4">
    <source>
        <dbReference type="Proteomes" id="UP001296706"/>
    </source>
</evidence>
<feature type="transmembrane region" description="Helical" evidence="2">
    <location>
        <begin position="31"/>
        <end position="48"/>
    </location>
</feature>
<dbReference type="EMBL" id="JAAXKY010000004">
    <property type="protein sequence ID" value="NMH76040.1"/>
    <property type="molecule type" value="Genomic_DNA"/>
</dbReference>
<protein>
    <recommendedName>
        <fullName evidence="5">Intracellular septation protein A</fullName>
    </recommendedName>
</protein>
<proteinExistence type="predicted"/>
<name>A0ABX1RA86_9PSEU</name>
<evidence type="ECO:0000256" key="1">
    <source>
        <dbReference type="SAM" id="MobiDB-lite"/>
    </source>
</evidence>